<feature type="region of interest" description="Disordered" evidence="6">
    <location>
        <begin position="1"/>
        <end position="49"/>
    </location>
</feature>
<reference evidence="8 9" key="1">
    <citation type="submission" date="2014-06" db="EMBL/GenBank/DDBJ databases">
        <authorList>
            <person name="Swart Estienne"/>
        </authorList>
    </citation>
    <scope>NUCLEOTIDE SEQUENCE [LARGE SCALE GENOMIC DNA]</scope>
    <source>
        <strain evidence="8 9">130c</strain>
    </source>
</reference>
<sequence>MNEDRLARANSIGAPNTRTRGSAALQEDSGHSSPYVMQNDEKDDKETKQIDLKRYCKLLSEKIKDKNKLAKLEEVKKKIQDKIIDQDKFFEEVMTFAPQELQDVYNYKNKSQKRGNQESSLSRTSSSVDKNPPSLLGRRQASQVASQESKVNKDDTGHASGAGSVQRQMVTRPSNSRSIVKQLGVIYYQILSILQLMSDSASKRDAEEQSEEKKSQNSKGKTLNQTASKRITKMKDKKIIKTKKQLTKQGVKKIEPIIKRGGKKALVTKRGASQNLLTQSKKGTIKGRGKRKQATPPVQTQVQQSRGKVGSAARGKQEKKQQEESQEEDQEIASDEEDNQDQDEDQSGNDEEMEEEMEEEQEEDQEEDIEEQVDDEDQEGSENGSNDEDVENPEEEDPTKVEDEEEEEPSKAVKSDDEDEESKDANQSQSEEELVEDDKKQPSSNQPNMREQDRQRRLQSMFLNYRVLEEKLRQTMSKYGIRNMDPEIMFLISEAMKTRYTSIITDLIAISRSSQSNSYIITKNSVPREIIDVHAFNIVSQNRMFMKQQGSHHTMPPPFNTAMNPPDQPKPQIVEAGHFEIICTSNSILDYKNVLEEELRRKDLKRQQMLEEIQSTDQTKDQGAIQADQSQKGVPSDKQGSSIAGEDETTADDGSALGGAGAGRKRQKKKHLDSKQLQIKEQLEQHKELELLQKKQSNTLSTLQYFTQGKAKTGEDEFQRPKDIVPHSKSGHLKTMDLSMGAHRLHHKKVLNLNIYSSREVEKTKLDDNYQKRVEMKELLFYMQKDPLLRKSQIMYQTMIKQ</sequence>
<feature type="compositionally biased region" description="Low complexity" evidence="6">
    <location>
        <begin position="295"/>
        <end position="304"/>
    </location>
</feature>
<dbReference type="InterPro" id="IPR007900">
    <property type="entry name" value="TAF4_C"/>
</dbReference>
<feature type="compositionally biased region" description="Polar residues" evidence="6">
    <location>
        <begin position="627"/>
        <end position="642"/>
    </location>
</feature>
<feature type="compositionally biased region" description="Basic residues" evidence="6">
    <location>
        <begin position="283"/>
        <end position="293"/>
    </location>
</feature>
<feature type="compositionally biased region" description="Polar residues" evidence="6">
    <location>
        <begin position="163"/>
        <end position="175"/>
    </location>
</feature>
<dbReference type="AlphaFoldDB" id="A0A078ANK9"/>
<comment type="subcellular location">
    <subcellularLocation>
        <location evidence="1">Nucleus</location>
    </subcellularLocation>
</comment>
<evidence type="ECO:0000313" key="9">
    <source>
        <dbReference type="Proteomes" id="UP000039865"/>
    </source>
</evidence>
<protein>
    <recommendedName>
        <fullName evidence="7">Transcription initiation factor TFIID component TAF4 C-terminal domain-containing protein</fullName>
    </recommendedName>
</protein>
<evidence type="ECO:0000313" key="8">
    <source>
        <dbReference type="EMBL" id="CDW83759.1"/>
    </source>
</evidence>
<feature type="region of interest" description="Disordered" evidence="6">
    <location>
        <begin position="109"/>
        <end position="175"/>
    </location>
</feature>
<accession>A0A078ANK9</accession>
<keyword evidence="9" id="KW-1185">Reference proteome</keyword>
<feature type="domain" description="Transcription initiation factor TFIID component TAF4 C-terminal" evidence="7">
    <location>
        <begin position="430"/>
        <end position="513"/>
    </location>
</feature>
<dbReference type="GO" id="GO:0006352">
    <property type="term" value="P:DNA-templated transcription initiation"/>
    <property type="evidence" value="ECO:0007669"/>
    <property type="project" value="InterPro"/>
</dbReference>
<dbReference type="OrthoDB" id="327550at2759"/>
<dbReference type="Pfam" id="PF05236">
    <property type="entry name" value="TAF4"/>
    <property type="match status" value="1"/>
</dbReference>
<evidence type="ECO:0000256" key="3">
    <source>
        <dbReference type="ARBA" id="ARBA00023015"/>
    </source>
</evidence>
<feature type="compositionally biased region" description="Polar residues" evidence="6">
    <location>
        <begin position="140"/>
        <end position="149"/>
    </location>
</feature>
<organism evidence="8 9">
    <name type="scientific">Stylonychia lemnae</name>
    <name type="common">Ciliate</name>
    <dbReference type="NCBI Taxonomy" id="5949"/>
    <lineage>
        <taxon>Eukaryota</taxon>
        <taxon>Sar</taxon>
        <taxon>Alveolata</taxon>
        <taxon>Ciliophora</taxon>
        <taxon>Intramacronucleata</taxon>
        <taxon>Spirotrichea</taxon>
        <taxon>Stichotrichia</taxon>
        <taxon>Sporadotrichida</taxon>
        <taxon>Oxytrichidae</taxon>
        <taxon>Stylonychinae</taxon>
        <taxon>Stylonychia</taxon>
    </lineage>
</organism>
<evidence type="ECO:0000259" key="7">
    <source>
        <dbReference type="Pfam" id="PF05236"/>
    </source>
</evidence>
<feature type="compositionally biased region" description="Basic and acidic residues" evidence="6">
    <location>
        <begin position="39"/>
        <end position="49"/>
    </location>
</feature>
<feature type="compositionally biased region" description="Basic and acidic residues" evidence="6">
    <location>
        <begin position="204"/>
        <end position="215"/>
    </location>
</feature>
<evidence type="ECO:0000256" key="2">
    <source>
        <dbReference type="ARBA" id="ARBA00006178"/>
    </source>
</evidence>
<keyword evidence="3" id="KW-0805">Transcription regulation</keyword>
<feature type="compositionally biased region" description="Polar residues" evidence="6">
    <location>
        <begin position="117"/>
        <end position="129"/>
    </location>
</feature>
<feature type="compositionally biased region" description="Acidic residues" evidence="6">
    <location>
        <begin position="324"/>
        <end position="408"/>
    </location>
</feature>
<feature type="region of interest" description="Disordered" evidence="6">
    <location>
        <begin position="204"/>
        <end position="237"/>
    </location>
</feature>
<gene>
    <name evidence="8" type="primary">Contig16329.g17392</name>
    <name evidence="8" type="ORF">STYLEM_12808</name>
</gene>
<dbReference type="InParanoid" id="A0A078ANK9"/>
<feature type="region of interest" description="Disordered" evidence="6">
    <location>
        <begin position="613"/>
        <end position="676"/>
    </location>
</feature>
<comment type="similarity">
    <text evidence="2">Belongs to the TAF4 family.</text>
</comment>
<dbReference type="EMBL" id="CCKQ01012150">
    <property type="protein sequence ID" value="CDW83759.1"/>
    <property type="molecule type" value="Genomic_DNA"/>
</dbReference>
<feature type="compositionally biased region" description="Basic residues" evidence="6">
    <location>
        <begin position="663"/>
        <end position="672"/>
    </location>
</feature>
<keyword evidence="5" id="KW-0539">Nucleus</keyword>
<evidence type="ECO:0000256" key="5">
    <source>
        <dbReference type="ARBA" id="ARBA00023242"/>
    </source>
</evidence>
<dbReference type="OMA" id="HKERREM"/>
<feature type="region of interest" description="Disordered" evidence="6">
    <location>
        <begin position="260"/>
        <end position="454"/>
    </location>
</feature>
<dbReference type="GO" id="GO:0005669">
    <property type="term" value="C:transcription factor TFIID complex"/>
    <property type="evidence" value="ECO:0007669"/>
    <property type="project" value="InterPro"/>
</dbReference>
<feature type="compositionally biased region" description="Polar residues" evidence="6">
    <location>
        <begin position="217"/>
        <end position="228"/>
    </location>
</feature>
<dbReference type="Proteomes" id="UP000039865">
    <property type="component" value="Unassembled WGS sequence"/>
</dbReference>
<keyword evidence="4" id="KW-0804">Transcription</keyword>
<feature type="compositionally biased region" description="Polar residues" evidence="6">
    <location>
        <begin position="271"/>
        <end position="280"/>
    </location>
</feature>
<evidence type="ECO:0000256" key="6">
    <source>
        <dbReference type="SAM" id="MobiDB-lite"/>
    </source>
</evidence>
<evidence type="ECO:0000256" key="1">
    <source>
        <dbReference type="ARBA" id="ARBA00004123"/>
    </source>
</evidence>
<proteinExistence type="inferred from homology"/>
<name>A0A078ANK9_STYLE</name>
<feature type="region of interest" description="Disordered" evidence="6">
    <location>
        <begin position="549"/>
        <end position="569"/>
    </location>
</feature>
<evidence type="ECO:0000256" key="4">
    <source>
        <dbReference type="ARBA" id="ARBA00023163"/>
    </source>
</evidence>